<name>A0A9N9SHF1_PHACE</name>
<reference evidence="2" key="2">
    <citation type="submission" date="2022-10" db="EMBL/GenBank/DDBJ databases">
        <authorList>
            <consortium name="ENA_rothamsted_submissions"/>
            <consortium name="culmorum"/>
            <person name="King R."/>
        </authorList>
    </citation>
    <scope>NUCLEOTIDE SEQUENCE</scope>
</reference>
<sequence>MSGQELTNTELFDKLSQVILTESSKTKSELKEEIQKENKKILDSLLLQETKIEQLEKTSRSLELNHKLSDRKQRRNNLIIFGLEIPERENLIDFVLKKVDDLLGVNILPNDINNIFSFVTSQKSKIAAKIEFISYLKKISVLQEVGKLKGTQIFIANDLSYDDRQELKVLQEYLKLARSKNLNAKIRGLRLHIDDTSYTATEVKNLDINAFSCVVDDNQRLSQSTNDDLADGET</sequence>
<organism evidence="2 3">
    <name type="scientific">Phaedon cochleariae</name>
    <name type="common">Mustard beetle</name>
    <dbReference type="NCBI Taxonomy" id="80249"/>
    <lineage>
        <taxon>Eukaryota</taxon>
        <taxon>Metazoa</taxon>
        <taxon>Ecdysozoa</taxon>
        <taxon>Arthropoda</taxon>
        <taxon>Hexapoda</taxon>
        <taxon>Insecta</taxon>
        <taxon>Pterygota</taxon>
        <taxon>Neoptera</taxon>
        <taxon>Endopterygota</taxon>
        <taxon>Coleoptera</taxon>
        <taxon>Polyphaga</taxon>
        <taxon>Cucujiformia</taxon>
        <taxon>Chrysomeloidea</taxon>
        <taxon>Chrysomelidae</taxon>
        <taxon>Chrysomelinae</taxon>
        <taxon>Chrysomelini</taxon>
        <taxon>Phaedon</taxon>
    </lineage>
</organism>
<protein>
    <submittedName>
        <fullName evidence="2">Uncharacterized protein</fullName>
    </submittedName>
</protein>
<reference evidence="2" key="1">
    <citation type="submission" date="2022-01" db="EMBL/GenBank/DDBJ databases">
        <authorList>
            <person name="King R."/>
        </authorList>
    </citation>
    <scope>NUCLEOTIDE SEQUENCE</scope>
</reference>
<evidence type="ECO:0000313" key="2">
    <source>
        <dbReference type="EMBL" id="CAG9819955.1"/>
    </source>
</evidence>
<dbReference type="Proteomes" id="UP001153737">
    <property type="component" value="Chromosome 3"/>
</dbReference>
<dbReference type="OrthoDB" id="6775725at2759"/>
<accession>A0A9N9SHF1</accession>
<gene>
    <name evidence="2" type="ORF">PHAECO_LOCUS7227</name>
</gene>
<proteinExistence type="predicted"/>
<dbReference type="EMBL" id="OU896709">
    <property type="protein sequence ID" value="CAG9819955.1"/>
    <property type="molecule type" value="Genomic_DNA"/>
</dbReference>
<keyword evidence="3" id="KW-1185">Reference proteome</keyword>
<keyword evidence="1" id="KW-0175">Coiled coil</keyword>
<evidence type="ECO:0000313" key="3">
    <source>
        <dbReference type="Proteomes" id="UP001153737"/>
    </source>
</evidence>
<dbReference type="AlphaFoldDB" id="A0A9N9SHF1"/>
<feature type="coiled-coil region" evidence="1">
    <location>
        <begin position="20"/>
        <end position="65"/>
    </location>
</feature>
<evidence type="ECO:0000256" key="1">
    <source>
        <dbReference type="SAM" id="Coils"/>
    </source>
</evidence>